<gene>
    <name evidence="1" type="ORF">QFC19_003428</name>
</gene>
<evidence type="ECO:0000313" key="1">
    <source>
        <dbReference type="EMBL" id="KAJ9105656.1"/>
    </source>
</evidence>
<reference evidence="1" key="1">
    <citation type="submission" date="2023-04" db="EMBL/GenBank/DDBJ databases">
        <title>Draft Genome sequencing of Naganishia species isolated from polar environments using Oxford Nanopore Technology.</title>
        <authorList>
            <person name="Leo P."/>
            <person name="Venkateswaran K."/>
        </authorList>
    </citation>
    <scope>NUCLEOTIDE SEQUENCE</scope>
    <source>
        <strain evidence="1">MNA-CCFEE 5261</strain>
    </source>
</reference>
<proteinExistence type="predicted"/>
<sequence length="159" mass="18036">MQRSNEDSDFSPDFIMSTGWDQVKFSLTPRSKGCYLITDEVIQKVPQIKDYEIGQLNLFLQHTSAGLTLNENCDPDVREDMDKALDRVAPEGDFYIHADEGSDDMPGHIKSTLTSVSLTVPISNGRLAVGTWQGIYLMEFRRYHHTRKIVATINGLKRK</sequence>
<protein>
    <submittedName>
        <fullName evidence="1">Uncharacterized protein</fullName>
    </submittedName>
</protein>
<comment type="caution">
    <text evidence="1">The sequence shown here is derived from an EMBL/GenBank/DDBJ whole genome shotgun (WGS) entry which is preliminary data.</text>
</comment>
<accession>A0ACC2W492</accession>
<dbReference type="Proteomes" id="UP001241377">
    <property type="component" value="Unassembled WGS sequence"/>
</dbReference>
<name>A0ACC2W492_9TREE</name>
<dbReference type="EMBL" id="JASBWR010000033">
    <property type="protein sequence ID" value="KAJ9105656.1"/>
    <property type="molecule type" value="Genomic_DNA"/>
</dbReference>
<evidence type="ECO:0000313" key="2">
    <source>
        <dbReference type="Proteomes" id="UP001241377"/>
    </source>
</evidence>
<keyword evidence="2" id="KW-1185">Reference proteome</keyword>
<organism evidence="1 2">
    <name type="scientific">Naganishia cerealis</name>
    <dbReference type="NCBI Taxonomy" id="610337"/>
    <lineage>
        <taxon>Eukaryota</taxon>
        <taxon>Fungi</taxon>
        <taxon>Dikarya</taxon>
        <taxon>Basidiomycota</taxon>
        <taxon>Agaricomycotina</taxon>
        <taxon>Tremellomycetes</taxon>
        <taxon>Filobasidiales</taxon>
        <taxon>Filobasidiaceae</taxon>
        <taxon>Naganishia</taxon>
    </lineage>
</organism>